<dbReference type="EMBL" id="BK032510">
    <property type="protein sequence ID" value="DAF43691.1"/>
    <property type="molecule type" value="Genomic_DNA"/>
</dbReference>
<feature type="compositionally biased region" description="Low complexity" evidence="3">
    <location>
        <begin position="536"/>
        <end position="559"/>
    </location>
</feature>
<evidence type="ECO:0000313" key="5">
    <source>
        <dbReference type="EMBL" id="DAF43691.1"/>
    </source>
</evidence>
<keyword evidence="2" id="KW-0946">Virion</keyword>
<organism evidence="5">
    <name type="scientific">Myoviridae sp. ctNQV2</name>
    <dbReference type="NCBI Taxonomy" id="2827683"/>
    <lineage>
        <taxon>Viruses</taxon>
        <taxon>Duplodnaviria</taxon>
        <taxon>Heunggongvirae</taxon>
        <taxon>Uroviricota</taxon>
        <taxon>Caudoviricetes</taxon>
    </lineage>
</organism>
<sequence>MANRTQKITLLNDRGIMGDNNPRLPDPSKIDYGQLAINYSKSKETLAIKNDNDEIVQFKDIKYIESIINNTVGSIQGGETDSIKTVVTDKVITSDLKLSSTIDNMVVINPDGVYVTLDLTYNQGELVISGSNGLKKSVNLPLESFLSDGQYYESYTYNGVVYKQVIVLTVRNEAGEEHPIIIPAGSLVNVYTFYGDGKGLVVTVTPSGSGDSNDYDVQITLKINPSSSNILVNDVNGLYVEDFRPYIAKAKQEAIDTAHQDAVNMDNIVIKHCEKFATQEAQDAYDRATQFFLEWSNQILHITGGTMLGPIVFVNSGSTVGGTIYHDGTINQYLSGATTEYNSGSTLHIKDGTNVIFDCGVEIEWCGEIIDKDTIDQWNDMMPKSGGTFYGPVIYGERTIDGVKHVSSNTFASGTTNTFANGSVENYNNGSQINHNNNSNENYKSGATVTYESGSQIDHANGSNENHKSGSIDTYEAGSIVNFSGSTNFKSGSTTTFESGSILNHNSGATENYASGSTTNHNSGSNDNYKSGSTLTHESGSNENHNSGSTDTYLSGSSLVHVGGSTEDYNSGAIENYNTGSQINHNSGSNDNYKNGSTLTHESGSTENYGAGSTANVSGSTNYKSGSTLTHESGSTENYNAGSITNISGSTNFKSGSTTTFESGSTINHNSGATDTFKQGSTVNFQGASVHNNTSTDVYGTGSQLTHQNGSVESYESGSQLTHKDGTKENHESGSTDTYEPGSIVNFSGNTINNNDTSINNVDVTETYNSGSTISNSGVTNYQSGSTINHNNGSTETFNSGSTLHVKSGTTVTFDCGVDINWCSETLDENKIKKWDTTTQSAGFNTTNGAYIPSSERFTSGATTVLSATTLLDRAIQTVITSAGFNNDGTYSKPNSGKTGSYVSGSTSVKGALEGLDNHAVNVNNSIGLNQNGTMPSFTGNYTSGATNIIDAINKLDTEIKRFETEAGNKYMPYSGGTFVGGVTASTAAPFVFSGTVTTQNTVTINSGETVNGTITANGTLNFPNTGNNITGKGSAHFEQGGFQDYSDIRLKENIKDLDITLNQIQSLSLIYFNYIGKEKENIGVIAQQVKEICPQIVYEDENGMFAVDYKFLSVIALKGVQLLTSKLMEQENDIKQIKELLKIK</sequence>
<feature type="compositionally biased region" description="Low complexity" evidence="3">
    <location>
        <begin position="515"/>
        <end position="528"/>
    </location>
</feature>
<evidence type="ECO:0000256" key="1">
    <source>
        <dbReference type="ARBA" id="ARBA00004328"/>
    </source>
</evidence>
<feature type="domain" description="Peptidase S74" evidence="4">
    <location>
        <begin position="1047"/>
        <end position="1135"/>
    </location>
</feature>
<feature type="compositionally biased region" description="Basic and acidic residues" evidence="3">
    <location>
        <begin position="722"/>
        <end position="734"/>
    </location>
</feature>
<evidence type="ECO:0000256" key="2">
    <source>
        <dbReference type="ARBA" id="ARBA00022732"/>
    </source>
</evidence>
<dbReference type="PROSITE" id="PS51688">
    <property type="entry name" value="ICA"/>
    <property type="match status" value="1"/>
</dbReference>
<evidence type="ECO:0000259" key="4">
    <source>
        <dbReference type="PROSITE" id="PS51688"/>
    </source>
</evidence>
<keyword evidence="2" id="KW-1227">Viral tail protein</keyword>
<feature type="region of interest" description="Disordered" evidence="3">
    <location>
        <begin position="508"/>
        <end position="559"/>
    </location>
</feature>
<comment type="subcellular location">
    <subcellularLocation>
        <location evidence="1">Virion</location>
    </subcellularLocation>
</comment>
<name>A0A8S5RYU3_9CAUD</name>
<dbReference type="InterPro" id="IPR030392">
    <property type="entry name" value="S74_ICA"/>
</dbReference>
<protein>
    <submittedName>
        <fullName evidence="5">Neck appendage protein</fullName>
    </submittedName>
</protein>
<accession>A0A8S5RYU3</accession>
<feature type="compositionally biased region" description="Polar residues" evidence="3">
    <location>
        <begin position="694"/>
        <end position="721"/>
    </location>
</feature>
<dbReference type="GO" id="GO:0098015">
    <property type="term" value="C:virus tail"/>
    <property type="evidence" value="ECO:0007669"/>
    <property type="project" value="UniProtKB-KW"/>
</dbReference>
<reference evidence="5" key="1">
    <citation type="journal article" date="2021" name="Proc. Natl. Acad. Sci. U.S.A.">
        <title>A Catalog of Tens of Thousands of Viruses from Human Metagenomes Reveals Hidden Associations with Chronic Diseases.</title>
        <authorList>
            <person name="Tisza M.J."/>
            <person name="Buck C.B."/>
        </authorList>
    </citation>
    <scope>NUCLEOTIDE SEQUENCE</scope>
    <source>
        <strain evidence="5">CtNQV2</strain>
    </source>
</reference>
<feature type="region of interest" description="Disordered" evidence="3">
    <location>
        <begin position="576"/>
        <end position="618"/>
    </location>
</feature>
<dbReference type="Pfam" id="PF13884">
    <property type="entry name" value="Peptidase_S74"/>
    <property type="match status" value="1"/>
</dbReference>
<proteinExistence type="predicted"/>
<feature type="region of interest" description="Disordered" evidence="3">
    <location>
        <begin position="694"/>
        <end position="750"/>
    </location>
</feature>
<evidence type="ECO:0000256" key="3">
    <source>
        <dbReference type="SAM" id="MobiDB-lite"/>
    </source>
</evidence>